<sequence length="41" mass="4798">KTEDIRAASPVLKFTRSWMSSKEHDVQRALPVTEPERDWLS</sequence>
<organism evidence="1">
    <name type="scientific">Nothobranchius pienaari</name>
    <dbReference type="NCBI Taxonomy" id="704102"/>
    <lineage>
        <taxon>Eukaryota</taxon>
        <taxon>Metazoa</taxon>
        <taxon>Chordata</taxon>
        <taxon>Craniata</taxon>
        <taxon>Vertebrata</taxon>
        <taxon>Euteleostomi</taxon>
        <taxon>Actinopterygii</taxon>
        <taxon>Neopterygii</taxon>
        <taxon>Teleostei</taxon>
        <taxon>Neoteleostei</taxon>
        <taxon>Acanthomorphata</taxon>
        <taxon>Ovalentaria</taxon>
        <taxon>Atherinomorphae</taxon>
        <taxon>Cyprinodontiformes</taxon>
        <taxon>Nothobranchiidae</taxon>
        <taxon>Nothobranchius</taxon>
    </lineage>
</organism>
<proteinExistence type="predicted"/>
<reference evidence="1" key="1">
    <citation type="submission" date="2016-05" db="EMBL/GenBank/DDBJ databases">
        <authorList>
            <person name="Lavstsen T."/>
            <person name="Jespersen J.S."/>
        </authorList>
    </citation>
    <scope>NUCLEOTIDE SEQUENCE</scope>
    <source>
        <tissue evidence="1">Brain</tissue>
    </source>
</reference>
<reference evidence="1" key="2">
    <citation type="submission" date="2016-06" db="EMBL/GenBank/DDBJ databases">
        <title>The genome of a short-lived fish provides insights into sex chromosome evolution and the genetic control of aging.</title>
        <authorList>
            <person name="Reichwald K."/>
            <person name="Felder M."/>
            <person name="Petzold A."/>
            <person name="Koch P."/>
            <person name="Groth M."/>
            <person name="Platzer M."/>
        </authorList>
    </citation>
    <scope>NUCLEOTIDE SEQUENCE</scope>
    <source>
        <tissue evidence="1">Brain</tissue>
    </source>
</reference>
<dbReference type="EMBL" id="HAEF01015619">
    <property type="protein sequence ID" value="SBR56778.1"/>
    <property type="molecule type" value="Transcribed_RNA"/>
</dbReference>
<dbReference type="AlphaFoldDB" id="A0A1A8MIW3"/>
<accession>A0A1A8MIW3</accession>
<gene>
    <name evidence="1" type="primary">Nfu_g_1_011919</name>
</gene>
<protein>
    <submittedName>
        <fullName evidence="1">Uncharacterized protein</fullName>
    </submittedName>
</protein>
<name>A0A1A8MIW3_9TELE</name>
<feature type="non-terminal residue" evidence="1">
    <location>
        <position position="1"/>
    </location>
</feature>
<evidence type="ECO:0000313" key="1">
    <source>
        <dbReference type="EMBL" id="SBR56778.1"/>
    </source>
</evidence>